<accession>A0A383BKF9</accession>
<keyword evidence="2" id="KW-0812">Transmembrane</keyword>
<feature type="domain" description="RCK N-terminal" evidence="3">
    <location>
        <begin position="68"/>
        <end position="184"/>
    </location>
</feature>
<dbReference type="Pfam" id="PF07885">
    <property type="entry name" value="Ion_trans_2"/>
    <property type="match status" value="1"/>
</dbReference>
<comment type="subcellular location">
    <subcellularLocation>
        <location evidence="1">Cell membrane</location>
        <topology evidence="1">Multi-pass membrane protein</topology>
    </subcellularLocation>
</comment>
<dbReference type="Gene3D" id="3.40.50.720">
    <property type="entry name" value="NAD(P)-binding Rossmann-like Domain"/>
    <property type="match status" value="1"/>
</dbReference>
<proteinExistence type="predicted"/>
<protein>
    <recommendedName>
        <fullName evidence="3">RCK N-terminal domain-containing protein</fullName>
    </recommendedName>
</protein>
<dbReference type="PANTHER" id="PTHR43833">
    <property type="entry name" value="POTASSIUM CHANNEL PROTEIN 2-RELATED-RELATED"/>
    <property type="match status" value="1"/>
</dbReference>
<keyword evidence="2" id="KW-1133">Transmembrane helix</keyword>
<dbReference type="InterPro" id="IPR003148">
    <property type="entry name" value="RCK_N"/>
</dbReference>
<dbReference type="Pfam" id="PF02254">
    <property type="entry name" value="TrkA_N"/>
    <property type="match status" value="1"/>
</dbReference>
<dbReference type="InterPro" id="IPR036291">
    <property type="entry name" value="NAD(P)-bd_dom_sf"/>
</dbReference>
<gene>
    <name evidence="4" type="ORF">METZ01_LOCUS473213</name>
</gene>
<dbReference type="GO" id="GO:0006813">
    <property type="term" value="P:potassium ion transport"/>
    <property type="evidence" value="ECO:0007669"/>
    <property type="project" value="InterPro"/>
</dbReference>
<evidence type="ECO:0000256" key="1">
    <source>
        <dbReference type="ARBA" id="ARBA00004651"/>
    </source>
</evidence>
<sequence>LTVMSTLGFGDITFGSDIGRLFSMVVLLSGIVLLLIVLPFTFIRFFYAPWLEAQVRLQAPREAPPDTRGYVVICAYDAIAPGLIERLRLHDIPYSVIEPDPTVAARMSEDGISVIAGAIDSRETYEKVRAAQARLIFANSADTVNTNITITVREVAPDVPIMATVEDGDSIDILELSGCPHVLPLKQRLGERLTNRINTGHAEAHVIGHFRYLQVAEFPVRNTPLAGRTIRETGLREVIGINIVG</sequence>
<dbReference type="Gene3D" id="3.30.70.1450">
    <property type="entry name" value="Regulator of K+ conductance, C-terminal domain"/>
    <property type="match status" value="1"/>
</dbReference>
<evidence type="ECO:0000256" key="2">
    <source>
        <dbReference type="SAM" id="Phobius"/>
    </source>
</evidence>
<dbReference type="PROSITE" id="PS51201">
    <property type="entry name" value="RCK_N"/>
    <property type="match status" value="1"/>
</dbReference>
<dbReference type="SUPFAM" id="SSF51735">
    <property type="entry name" value="NAD(P)-binding Rossmann-fold domains"/>
    <property type="match status" value="1"/>
</dbReference>
<dbReference type="SUPFAM" id="SSF81324">
    <property type="entry name" value="Voltage-gated potassium channels"/>
    <property type="match status" value="1"/>
</dbReference>
<feature type="transmembrane region" description="Helical" evidence="2">
    <location>
        <begin position="20"/>
        <end position="47"/>
    </location>
</feature>
<reference evidence="4" key="1">
    <citation type="submission" date="2018-05" db="EMBL/GenBank/DDBJ databases">
        <authorList>
            <person name="Lanie J.A."/>
            <person name="Ng W.-L."/>
            <person name="Kazmierczak K.M."/>
            <person name="Andrzejewski T.M."/>
            <person name="Davidsen T.M."/>
            <person name="Wayne K.J."/>
            <person name="Tettelin H."/>
            <person name="Glass J.I."/>
            <person name="Rusch D."/>
            <person name="Podicherti R."/>
            <person name="Tsui H.-C.T."/>
            <person name="Winkler M.E."/>
        </authorList>
    </citation>
    <scope>NUCLEOTIDE SEQUENCE</scope>
</reference>
<name>A0A383BKF9_9ZZZZ</name>
<dbReference type="GO" id="GO:0005886">
    <property type="term" value="C:plasma membrane"/>
    <property type="evidence" value="ECO:0007669"/>
    <property type="project" value="UniProtKB-SubCell"/>
</dbReference>
<keyword evidence="2" id="KW-0472">Membrane</keyword>
<evidence type="ECO:0000313" key="4">
    <source>
        <dbReference type="EMBL" id="SVE20359.1"/>
    </source>
</evidence>
<dbReference type="InterPro" id="IPR050721">
    <property type="entry name" value="Trk_Ktr_HKT_K-transport"/>
</dbReference>
<dbReference type="EMBL" id="UINC01201155">
    <property type="protein sequence ID" value="SVE20359.1"/>
    <property type="molecule type" value="Genomic_DNA"/>
</dbReference>
<dbReference type="InterPro" id="IPR036721">
    <property type="entry name" value="RCK_C_sf"/>
</dbReference>
<organism evidence="4">
    <name type="scientific">marine metagenome</name>
    <dbReference type="NCBI Taxonomy" id="408172"/>
    <lineage>
        <taxon>unclassified sequences</taxon>
        <taxon>metagenomes</taxon>
        <taxon>ecological metagenomes</taxon>
    </lineage>
</organism>
<dbReference type="AlphaFoldDB" id="A0A383BKF9"/>
<evidence type="ECO:0000259" key="3">
    <source>
        <dbReference type="PROSITE" id="PS51201"/>
    </source>
</evidence>
<feature type="non-terminal residue" evidence="4">
    <location>
        <position position="245"/>
    </location>
</feature>
<dbReference type="PANTHER" id="PTHR43833:SF13">
    <property type="entry name" value="POTASSIUM CHANNEL PROTEIN 2-RELATED"/>
    <property type="match status" value="1"/>
</dbReference>
<dbReference type="Gene3D" id="1.10.287.70">
    <property type="match status" value="1"/>
</dbReference>
<feature type="non-terminal residue" evidence="4">
    <location>
        <position position="1"/>
    </location>
</feature>
<dbReference type="InterPro" id="IPR013099">
    <property type="entry name" value="K_chnl_dom"/>
</dbReference>